<dbReference type="PROSITE" id="PS00211">
    <property type="entry name" value="ABC_TRANSPORTER_1"/>
    <property type="match status" value="1"/>
</dbReference>
<evidence type="ECO:0000256" key="3">
    <source>
        <dbReference type="ARBA" id="ARBA00022840"/>
    </source>
</evidence>
<dbReference type="SUPFAM" id="SSF52540">
    <property type="entry name" value="P-loop containing nucleoside triphosphate hydrolases"/>
    <property type="match status" value="1"/>
</dbReference>
<protein>
    <submittedName>
        <fullName evidence="5">Bicarbonate transport ATP-binding protein CmpD</fullName>
        <ecNumber evidence="5">3.6.3.-</ecNumber>
    </submittedName>
</protein>
<dbReference type="EMBL" id="MKIE01000004">
    <property type="protein sequence ID" value="OHW62319.1"/>
    <property type="molecule type" value="Genomic_DNA"/>
</dbReference>
<keyword evidence="6" id="KW-1185">Reference proteome</keyword>
<evidence type="ECO:0000259" key="4">
    <source>
        <dbReference type="PROSITE" id="PS50893"/>
    </source>
</evidence>
<evidence type="ECO:0000256" key="2">
    <source>
        <dbReference type="ARBA" id="ARBA00022741"/>
    </source>
</evidence>
<reference evidence="5 6" key="1">
    <citation type="submission" date="2016-09" db="EMBL/GenBank/DDBJ databases">
        <title>Genome sequence of Eubacterium angustum.</title>
        <authorList>
            <person name="Poehlein A."/>
            <person name="Daniel R."/>
        </authorList>
    </citation>
    <scope>NUCLEOTIDE SEQUENCE [LARGE SCALE GENOMIC DNA]</scope>
    <source>
        <strain evidence="5 6">DSM 1989</strain>
    </source>
</reference>
<feature type="domain" description="ABC transporter" evidence="4">
    <location>
        <begin position="5"/>
        <end position="237"/>
    </location>
</feature>
<dbReference type="GO" id="GO:0005524">
    <property type="term" value="F:ATP binding"/>
    <property type="evidence" value="ECO:0007669"/>
    <property type="project" value="UniProtKB-KW"/>
</dbReference>
<keyword evidence="5" id="KW-0378">Hydrolase</keyword>
<dbReference type="InterPro" id="IPR003439">
    <property type="entry name" value="ABC_transporter-like_ATP-bd"/>
</dbReference>
<dbReference type="InterPro" id="IPR027417">
    <property type="entry name" value="P-loop_NTPase"/>
</dbReference>
<organism evidence="5 6">
    <name type="scientific">Andreesenia angusta</name>
    <dbReference type="NCBI Taxonomy" id="39480"/>
    <lineage>
        <taxon>Bacteria</taxon>
        <taxon>Bacillati</taxon>
        <taxon>Bacillota</taxon>
        <taxon>Tissierellia</taxon>
        <taxon>Tissierellales</taxon>
        <taxon>Gottschalkiaceae</taxon>
        <taxon>Andreesenia</taxon>
    </lineage>
</organism>
<dbReference type="RefSeq" id="WP_071063019.1">
    <property type="nucleotide sequence ID" value="NZ_MKIE01000004.1"/>
</dbReference>
<dbReference type="GO" id="GO:0016887">
    <property type="term" value="F:ATP hydrolysis activity"/>
    <property type="evidence" value="ECO:0007669"/>
    <property type="project" value="InterPro"/>
</dbReference>
<dbReference type="PROSITE" id="PS50893">
    <property type="entry name" value="ABC_TRANSPORTER_2"/>
    <property type="match status" value="1"/>
</dbReference>
<dbReference type="SMART" id="SM00382">
    <property type="entry name" value="AAA"/>
    <property type="match status" value="1"/>
</dbReference>
<evidence type="ECO:0000313" key="5">
    <source>
        <dbReference type="EMBL" id="OHW62319.1"/>
    </source>
</evidence>
<proteinExistence type="predicted"/>
<name>A0A1S1V9B1_9FIRM</name>
<dbReference type="EC" id="3.6.3.-" evidence="5"/>
<dbReference type="STRING" id="39480.EUAN_13890"/>
<dbReference type="AlphaFoldDB" id="A0A1S1V9B1"/>
<keyword evidence="2" id="KW-0547">Nucleotide-binding</keyword>
<sequence length="255" mass="28994">MKKCIEIKGVEKVFNTEEGTEFVALKKVDLDIFENEFVSIIGPSGCGKSTMLRILAGLESSNKGEVVYRGIEHNRPIREIGMVFQNYSLLPWRTVIDNIGLGLEFSKRKKSERIEISRKYLGMIGMSKFENSYPHELSGGMQQRVAIARALANDPDVLLMDEPFGALDAYTRIVLQRELLKIWQNNKKTVVFVTHSVDEAVYLSDKIVIMSSNPGKISEIVDVNMDRPRDRTDSRYVELSAYILNKLELLDSVNR</sequence>
<dbReference type="CDD" id="cd03293">
    <property type="entry name" value="ABC_NrtD_SsuB_transporters"/>
    <property type="match status" value="1"/>
</dbReference>
<evidence type="ECO:0000313" key="6">
    <source>
        <dbReference type="Proteomes" id="UP000180254"/>
    </source>
</evidence>
<keyword evidence="3 5" id="KW-0067">ATP-binding</keyword>
<dbReference type="OrthoDB" id="9801958at2"/>
<dbReference type="Gene3D" id="3.40.50.300">
    <property type="entry name" value="P-loop containing nucleotide triphosphate hydrolases"/>
    <property type="match status" value="1"/>
</dbReference>
<comment type="caution">
    <text evidence="5">The sequence shown here is derived from an EMBL/GenBank/DDBJ whole genome shotgun (WGS) entry which is preliminary data.</text>
</comment>
<accession>A0A1S1V9B1</accession>
<dbReference type="InterPro" id="IPR017871">
    <property type="entry name" value="ABC_transporter-like_CS"/>
</dbReference>
<dbReference type="PANTHER" id="PTHR42788:SF13">
    <property type="entry name" value="ALIPHATIC SULFONATES IMPORT ATP-BINDING PROTEIN SSUB"/>
    <property type="match status" value="1"/>
</dbReference>
<dbReference type="Proteomes" id="UP000180254">
    <property type="component" value="Unassembled WGS sequence"/>
</dbReference>
<dbReference type="PANTHER" id="PTHR42788">
    <property type="entry name" value="TAURINE IMPORT ATP-BINDING PROTEIN-RELATED"/>
    <property type="match status" value="1"/>
</dbReference>
<dbReference type="InterPro" id="IPR003593">
    <property type="entry name" value="AAA+_ATPase"/>
</dbReference>
<keyword evidence="1" id="KW-0813">Transport</keyword>
<evidence type="ECO:0000256" key="1">
    <source>
        <dbReference type="ARBA" id="ARBA00022448"/>
    </source>
</evidence>
<dbReference type="InterPro" id="IPR050166">
    <property type="entry name" value="ABC_transporter_ATP-bind"/>
</dbReference>
<gene>
    <name evidence="5" type="primary">cmpD</name>
    <name evidence="5" type="ORF">EUAN_13890</name>
</gene>
<dbReference type="Pfam" id="PF00005">
    <property type="entry name" value="ABC_tran"/>
    <property type="match status" value="1"/>
</dbReference>